<feature type="transmembrane region" description="Helical" evidence="6">
    <location>
        <begin position="106"/>
        <end position="128"/>
    </location>
</feature>
<feature type="transmembrane region" description="Helical" evidence="6">
    <location>
        <begin position="265"/>
        <end position="286"/>
    </location>
</feature>
<evidence type="ECO:0000313" key="9">
    <source>
        <dbReference type="Proteomes" id="UP001161691"/>
    </source>
</evidence>
<dbReference type="Gene3D" id="1.20.1250.20">
    <property type="entry name" value="MFS general substrate transporter like domains"/>
    <property type="match status" value="1"/>
</dbReference>
<reference evidence="8" key="1">
    <citation type="submission" date="2023-04" db="EMBL/GenBank/DDBJ databases">
        <title>Comparative genomic analysis of Cohnella hashimotonis sp. nov., isolated from the International Space Station.</title>
        <authorList>
            <person name="Venkateswaran K."/>
            <person name="Simpson A."/>
        </authorList>
    </citation>
    <scope>NUCLEOTIDE SEQUENCE</scope>
    <source>
        <strain evidence="8">F6_2S_P_1</strain>
    </source>
</reference>
<feature type="domain" description="Major facilitator superfamily (MFS) profile" evidence="7">
    <location>
        <begin position="14"/>
        <end position="414"/>
    </location>
</feature>
<dbReference type="Proteomes" id="UP001161691">
    <property type="component" value="Unassembled WGS sequence"/>
</dbReference>
<gene>
    <name evidence="8" type="ORF">KB449_09880</name>
</gene>
<evidence type="ECO:0000256" key="5">
    <source>
        <dbReference type="ARBA" id="ARBA00023136"/>
    </source>
</evidence>
<feature type="transmembrane region" description="Helical" evidence="6">
    <location>
        <begin position="366"/>
        <end position="384"/>
    </location>
</feature>
<dbReference type="InterPro" id="IPR011701">
    <property type="entry name" value="MFS"/>
</dbReference>
<keyword evidence="5 6" id="KW-0472">Membrane</keyword>
<keyword evidence="9" id="KW-1185">Reference proteome</keyword>
<dbReference type="InterPro" id="IPR020846">
    <property type="entry name" value="MFS_dom"/>
</dbReference>
<dbReference type="RefSeq" id="WP_282908219.1">
    <property type="nucleotide sequence ID" value="NZ_JAGRPV010000001.1"/>
</dbReference>
<evidence type="ECO:0000256" key="4">
    <source>
        <dbReference type="ARBA" id="ARBA00022989"/>
    </source>
</evidence>
<keyword evidence="2" id="KW-0813">Transport</keyword>
<proteinExistence type="predicted"/>
<dbReference type="PROSITE" id="PS50850">
    <property type="entry name" value="MFS"/>
    <property type="match status" value="1"/>
</dbReference>
<dbReference type="InterPro" id="IPR036259">
    <property type="entry name" value="MFS_trans_sf"/>
</dbReference>
<feature type="transmembrane region" description="Helical" evidence="6">
    <location>
        <begin position="49"/>
        <end position="68"/>
    </location>
</feature>
<dbReference type="InterPro" id="IPR052714">
    <property type="entry name" value="MFS_Exporter"/>
</dbReference>
<name>A0ABT6TFC7_9BACL</name>
<feature type="transmembrane region" description="Helical" evidence="6">
    <location>
        <begin position="390"/>
        <end position="409"/>
    </location>
</feature>
<evidence type="ECO:0000256" key="3">
    <source>
        <dbReference type="ARBA" id="ARBA00022692"/>
    </source>
</evidence>
<dbReference type="CDD" id="cd17489">
    <property type="entry name" value="MFS_YfcJ_like"/>
    <property type="match status" value="1"/>
</dbReference>
<sequence>MHESERTAPLWTKAFIGLTLGFFLLFLNLQMLLSSLPMYVKGDLGGGDLTVSLVTATFALAAIASRFATASLMPKLGRTTLLYTGLAAAALTTFLCAYADAIGSLIVIRVLYGVGFGTASTIVPTLVARIIPADRIGEGIGYFGLSTSLAMSLGPVIGMNLMNGFGFQTLTLSSAAAAALSAGVLLMSGSARSGKREKPETASGSAAVKSGSAIDQKRTAISPMSGASTNAVMPLLLPAVLNMLLSITYSGLLSFIALFGESVHIAQVGLFFLFNAITVILVRPIAGRIFDRRGHAAVLIPAAACVLASMLVLSGATGMPQLIVSALLYGLGFGAIQPTLQAWMLRSTPRERHGFANSMFYNSTDLGVALGAVLLGAIAARIGYSRMYGYSALIMAGFLLLYVIMRFVMASRASKSGAQASV</sequence>
<comment type="caution">
    <text evidence="8">The sequence shown here is derived from an EMBL/GenBank/DDBJ whole genome shotgun (WGS) entry which is preliminary data.</text>
</comment>
<dbReference type="PANTHER" id="PTHR23531">
    <property type="entry name" value="QUINOLENE RESISTANCE PROTEIN NORA"/>
    <property type="match status" value="1"/>
</dbReference>
<dbReference type="SUPFAM" id="SSF103473">
    <property type="entry name" value="MFS general substrate transporter"/>
    <property type="match status" value="1"/>
</dbReference>
<dbReference type="Pfam" id="PF07690">
    <property type="entry name" value="MFS_1"/>
    <property type="match status" value="1"/>
</dbReference>
<evidence type="ECO:0000256" key="6">
    <source>
        <dbReference type="SAM" id="Phobius"/>
    </source>
</evidence>
<protein>
    <submittedName>
        <fullName evidence="8">MFS transporter</fullName>
    </submittedName>
</protein>
<feature type="transmembrane region" description="Helical" evidence="6">
    <location>
        <begin position="80"/>
        <end position="100"/>
    </location>
</feature>
<feature type="transmembrane region" description="Helical" evidence="6">
    <location>
        <begin position="12"/>
        <end position="29"/>
    </location>
</feature>
<dbReference type="EMBL" id="JAGRPV010000001">
    <property type="protein sequence ID" value="MDI4645271.1"/>
    <property type="molecule type" value="Genomic_DNA"/>
</dbReference>
<feature type="transmembrane region" description="Helical" evidence="6">
    <location>
        <begin position="322"/>
        <end position="345"/>
    </location>
</feature>
<evidence type="ECO:0000256" key="2">
    <source>
        <dbReference type="ARBA" id="ARBA00022448"/>
    </source>
</evidence>
<evidence type="ECO:0000256" key="1">
    <source>
        <dbReference type="ARBA" id="ARBA00004651"/>
    </source>
</evidence>
<feature type="transmembrane region" description="Helical" evidence="6">
    <location>
        <begin position="298"/>
        <end position="316"/>
    </location>
</feature>
<organism evidence="8 9">
    <name type="scientific">Cohnella hashimotonis</name>
    <dbReference type="NCBI Taxonomy" id="2826895"/>
    <lineage>
        <taxon>Bacteria</taxon>
        <taxon>Bacillati</taxon>
        <taxon>Bacillota</taxon>
        <taxon>Bacilli</taxon>
        <taxon>Bacillales</taxon>
        <taxon>Paenibacillaceae</taxon>
        <taxon>Cohnella</taxon>
    </lineage>
</organism>
<comment type="subcellular location">
    <subcellularLocation>
        <location evidence="1">Cell membrane</location>
        <topology evidence="1">Multi-pass membrane protein</topology>
    </subcellularLocation>
</comment>
<evidence type="ECO:0000259" key="7">
    <source>
        <dbReference type="PROSITE" id="PS50850"/>
    </source>
</evidence>
<evidence type="ECO:0000313" key="8">
    <source>
        <dbReference type="EMBL" id="MDI4645271.1"/>
    </source>
</evidence>
<feature type="transmembrane region" description="Helical" evidence="6">
    <location>
        <begin position="235"/>
        <end position="259"/>
    </location>
</feature>
<accession>A0ABT6TFC7</accession>
<feature type="transmembrane region" description="Helical" evidence="6">
    <location>
        <begin position="165"/>
        <end position="188"/>
    </location>
</feature>
<feature type="transmembrane region" description="Helical" evidence="6">
    <location>
        <begin position="140"/>
        <end position="159"/>
    </location>
</feature>
<dbReference type="PANTHER" id="PTHR23531:SF1">
    <property type="entry name" value="QUINOLENE RESISTANCE PROTEIN NORA"/>
    <property type="match status" value="1"/>
</dbReference>
<keyword evidence="3 6" id="KW-0812">Transmembrane</keyword>
<keyword evidence="4 6" id="KW-1133">Transmembrane helix</keyword>